<dbReference type="EMBL" id="BGPR01179001">
    <property type="protein sequence ID" value="GBM56436.1"/>
    <property type="molecule type" value="Genomic_DNA"/>
</dbReference>
<reference evidence="4 5" key="1">
    <citation type="journal article" date="2019" name="Sci. Rep.">
        <title>Orb-weaving spider Araneus ventricosus genome elucidates the spidroin gene catalogue.</title>
        <authorList>
            <person name="Kono N."/>
            <person name="Nakamura H."/>
            <person name="Ohtoshi R."/>
            <person name="Moran D.A.P."/>
            <person name="Shinohara A."/>
            <person name="Yoshida Y."/>
            <person name="Fujiwara M."/>
            <person name="Mori M."/>
            <person name="Tomita M."/>
            <person name="Arakawa K."/>
        </authorList>
    </citation>
    <scope>NUCLEOTIDE SEQUENCE [LARGE SCALE GENOMIC DNA]</scope>
</reference>
<dbReference type="AlphaFoldDB" id="A0A4Y2GUQ2"/>
<evidence type="ECO:0000313" key="2">
    <source>
        <dbReference type="EMBL" id="GBM56515.1"/>
    </source>
</evidence>
<gene>
    <name evidence="3" type="ORF">AVEN_124296_1</name>
    <name evidence="4" type="ORF">AVEN_147211_1</name>
    <name evidence="2" type="ORF">AVEN_92744_1</name>
    <name evidence="1" type="ORF">AVEN_98345_1</name>
</gene>
<comment type="caution">
    <text evidence="4">The sequence shown here is derived from an EMBL/GenBank/DDBJ whole genome shotgun (WGS) entry which is preliminary data.</text>
</comment>
<evidence type="ECO:0000313" key="5">
    <source>
        <dbReference type="Proteomes" id="UP000499080"/>
    </source>
</evidence>
<evidence type="ECO:0000313" key="3">
    <source>
        <dbReference type="EMBL" id="GBM56536.1"/>
    </source>
</evidence>
<evidence type="ECO:0000313" key="1">
    <source>
        <dbReference type="EMBL" id="GBM56436.1"/>
    </source>
</evidence>
<protein>
    <submittedName>
        <fullName evidence="4">Uncharacterized protein</fullName>
    </submittedName>
</protein>
<keyword evidence="5" id="KW-1185">Reference proteome</keyword>
<proteinExistence type="predicted"/>
<sequence>MWTQKIPIQIYVADITEPSILALDFLQRFNFTVDLEKNEMKNRRRGQSFVFSKCTACKIVICIGQGENCNTSNIVMSYPGSSRSFWTIQIYQCGLSSK</sequence>
<evidence type="ECO:0000313" key="4">
    <source>
        <dbReference type="EMBL" id="GBM56545.1"/>
    </source>
</evidence>
<dbReference type="EMBL" id="BGPR01179042">
    <property type="protein sequence ID" value="GBM56545.1"/>
    <property type="molecule type" value="Genomic_DNA"/>
</dbReference>
<dbReference type="EMBL" id="BGPR01179039">
    <property type="protein sequence ID" value="GBM56536.1"/>
    <property type="molecule type" value="Genomic_DNA"/>
</dbReference>
<dbReference type="Proteomes" id="UP000499080">
    <property type="component" value="Unassembled WGS sequence"/>
</dbReference>
<name>A0A4Y2GUQ2_ARAVE</name>
<dbReference type="EMBL" id="BGPR01179034">
    <property type="protein sequence ID" value="GBM56515.1"/>
    <property type="molecule type" value="Genomic_DNA"/>
</dbReference>
<accession>A0A4Y2GUQ2</accession>
<organism evidence="4 5">
    <name type="scientific">Araneus ventricosus</name>
    <name type="common">Orbweaver spider</name>
    <name type="synonym">Epeira ventricosa</name>
    <dbReference type="NCBI Taxonomy" id="182803"/>
    <lineage>
        <taxon>Eukaryota</taxon>
        <taxon>Metazoa</taxon>
        <taxon>Ecdysozoa</taxon>
        <taxon>Arthropoda</taxon>
        <taxon>Chelicerata</taxon>
        <taxon>Arachnida</taxon>
        <taxon>Araneae</taxon>
        <taxon>Araneomorphae</taxon>
        <taxon>Entelegynae</taxon>
        <taxon>Araneoidea</taxon>
        <taxon>Araneidae</taxon>
        <taxon>Araneus</taxon>
    </lineage>
</organism>